<evidence type="ECO:0000256" key="1">
    <source>
        <dbReference type="ARBA" id="ARBA00023002"/>
    </source>
</evidence>
<dbReference type="Gene3D" id="3.20.20.100">
    <property type="entry name" value="NADP-dependent oxidoreductase domain"/>
    <property type="match status" value="1"/>
</dbReference>
<sequence>MEFIMNVGLGTAAFGTTIDERSAHQLIDKYMSLGGNHIDTANNYAFWITGSSGRESEEVIGTWIEKSPLARHEYILASKVGAFPISGSEFEGLSYDSILVAIDDSLNRLKTDYLDILYLHLPDTNTPIIETLSAVEQLIKSGKIKSYGISNYAMPELNNLSIALQEHPDFHKPLFAQYRHSILTPSSTRDFGVQVTFTPDVVSLLRTINPAITLVGYSSLLDGLYEKSSIPSDSPYFSASNANTLLDIRSESQKLGHSPSSLVLKKISEQGILPLTMSSNLTRLINNLSMMMN</sequence>
<dbReference type="PRINTS" id="PR00069">
    <property type="entry name" value="ALDKETRDTASE"/>
</dbReference>
<protein>
    <submittedName>
        <fullName evidence="3">Aldo/keto reductase</fullName>
    </submittedName>
</protein>
<evidence type="ECO:0000313" key="4">
    <source>
        <dbReference type="Proteomes" id="UP000519158"/>
    </source>
</evidence>
<organism evidence="3 4">
    <name type="scientific">Vibrio splendidus</name>
    <dbReference type="NCBI Taxonomy" id="29497"/>
    <lineage>
        <taxon>Bacteria</taxon>
        <taxon>Pseudomonadati</taxon>
        <taxon>Pseudomonadota</taxon>
        <taxon>Gammaproteobacteria</taxon>
        <taxon>Vibrionales</taxon>
        <taxon>Vibrionaceae</taxon>
        <taxon>Vibrio</taxon>
    </lineage>
</organism>
<reference evidence="3 4" key="1">
    <citation type="submission" date="2019-09" db="EMBL/GenBank/DDBJ databases">
        <title>Draft genome sequencing and comparative genomics of hatchery-associated Vibrios.</title>
        <authorList>
            <person name="Kehlet-Delgado H."/>
            <person name="Mueller R.S."/>
        </authorList>
    </citation>
    <scope>NUCLEOTIDE SEQUENCE [LARGE SCALE GENOMIC DNA]</scope>
    <source>
        <strain evidence="3 4">99-70-13A3</strain>
    </source>
</reference>
<dbReference type="SUPFAM" id="SSF51430">
    <property type="entry name" value="NAD(P)-linked oxidoreductase"/>
    <property type="match status" value="1"/>
</dbReference>
<evidence type="ECO:0000313" key="3">
    <source>
        <dbReference type="EMBL" id="NOJ11317.1"/>
    </source>
</evidence>
<dbReference type="Pfam" id="PF00248">
    <property type="entry name" value="Aldo_ket_red"/>
    <property type="match status" value="1"/>
</dbReference>
<dbReference type="InterPro" id="IPR020471">
    <property type="entry name" value="AKR"/>
</dbReference>
<dbReference type="PANTHER" id="PTHR43364">
    <property type="entry name" value="NADH-SPECIFIC METHYLGLYOXAL REDUCTASE-RELATED"/>
    <property type="match status" value="1"/>
</dbReference>
<proteinExistence type="predicted"/>
<dbReference type="AlphaFoldDB" id="A0A7Y4D435"/>
<dbReference type="Proteomes" id="UP000519158">
    <property type="component" value="Unassembled WGS sequence"/>
</dbReference>
<keyword evidence="1" id="KW-0560">Oxidoreductase</keyword>
<dbReference type="InterPro" id="IPR023210">
    <property type="entry name" value="NADP_OxRdtase_dom"/>
</dbReference>
<dbReference type="InterPro" id="IPR050523">
    <property type="entry name" value="AKR_Detox_Biosynth"/>
</dbReference>
<gene>
    <name evidence="3" type="ORF">F0234_00890</name>
</gene>
<feature type="domain" description="NADP-dependent oxidoreductase" evidence="2">
    <location>
        <begin position="7"/>
        <end position="290"/>
    </location>
</feature>
<comment type="caution">
    <text evidence="3">The sequence shown here is derived from an EMBL/GenBank/DDBJ whole genome shotgun (WGS) entry which is preliminary data.</text>
</comment>
<accession>A0A7Y4D435</accession>
<dbReference type="EMBL" id="VTXL01000001">
    <property type="protein sequence ID" value="NOJ11317.1"/>
    <property type="molecule type" value="Genomic_DNA"/>
</dbReference>
<dbReference type="PANTHER" id="PTHR43364:SF4">
    <property type="entry name" value="NAD(P)-LINKED OXIDOREDUCTASE SUPERFAMILY PROTEIN"/>
    <property type="match status" value="1"/>
</dbReference>
<dbReference type="InterPro" id="IPR036812">
    <property type="entry name" value="NAD(P)_OxRdtase_dom_sf"/>
</dbReference>
<evidence type="ECO:0000259" key="2">
    <source>
        <dbReference type="Pfam" id="PF00248"/>
    </source>
</evidence>
<name>A0A7Y4D435_VIBSP</name>
<dbReference type="GO" id="GO:0016491">
    <property type="term" value="F:oxidoreductase activity"/>
    <property type="evidence" value="ECO:0007669"/>
    <property type="project" value="UniProtKB-KW"/>
</dbReference>